<dbReference type="CDD" id="cd04731">
    <property type="entry name" value="HisF"/>
    <property type="match status" value="1"/>
</dbReference>
<accession>A0ABQ8EMS7</accession>
<reference evidence="9 10" key="1">
    <citation type="submission" date="2021-05" db="EMBL/GenBank/DDBJ databases">
        <title>Genome Assembly of Synthetic Allotetraploid Brassica napus Reveals Homoeologous Exchanges between Subgenomes.</title>
        <authorList>
            <person name="Davis J.T."/>
        </authorList>
    </citation>
    <scope>NUCLEOTIDE SEQUENCE [LARGE SCALE GENOMIC DNA]</scope>
    <source>
        <strain evidence="10">cv. Da-Ae</strain>
        <tissue evidence="9">Seedling</tissue>
    </source>
</reference>
<name>A0ABQ8EMS7_BRANA</name>
<dbReference type="PANTHER" id="PTHR21235:SF2">
    <property type="entry name" value="IMIDAZOLE GLYCEROL PHOSPHATE SYNTHASE HISHF"/>
    <property type="match status" value="1"/>
</dbReference>
<dbReference type="Gene3D" id="3.20.20.70">
    <property type="entry name" value="Aldolase class I"/>
    <property type="match status" value="1"/>
</dbReference>
<evidence type="ECO:0000256" key="1">
    <source>
        <dbReference type="ARBA" id="ARBA00005091"/>
    </source>
</evidence>
<sequence>MEATTAAPFSSCVTPRQNLSSSPSSLLLSRKNLGSANLKFKSPRSLSVRALTLVTLLDYGAGNVCSIRNALRHLGFSIKDVKTPGDILNADRLIFTGVGAFAPAMDENGPGFALLPLLNTIIIYDIIYSNCVFMSVKGLGVIPGTVGRFDSSAGIRVPHIGLNALQVGKDSEILDDVGSRPSRQMKTRIGFRLPATMANLLYIFHKKRKCACSPIPSREERGFLDPQSPSKQKPMEGKASKLAKRVIACLDVRTKDKGDLVVTKGDRYDVREQSNENEVRNLGKPVDLAGQYYKEGADEISFLNITGFRDFPLGDLPMIQVLRYTSENVFVPLTVGGGIRDFTDATGRYYSSLEVAAEYFRSGADKISIGSDAVYAAEEFIKSGVKTGKSSLEQISRVYGNQAVVVSIDPRRVYVNHPDDVPYKVMFSPLFSLLCHGLNEHGPNGEEYAWYQCTVSGGREGRPIGAYELAKAVEELGAGEILLNCIDCDGQGKGFDTDLVKLISDSVGIPVIASSGAGTPEHFSEVFETTNASDALAAGIFHRKEVPIQSVKEHLVEKSIEVRIGGGGGGVYEGAITGAGLVVTTIPSPAKKQDLLMQPRGHLSLLHTSNEHSSSDLLIYKSHCSSSQTRQHRCCLPAPSTHSLQFLIDQHGN</sequence>
<feature type="region of interest" description="Disordered" evidence="8">
    <location>
        <begin position="1"/>
        <end position="25"/>
    </location>
</feature>
<evidence type="ECO:0000256" key="2">
    <source>
        <dbReference type="ARBA" id="ARBA00012809"/>
    </source>
</evidence>
<feature type="compositionally biased region" description="Polar residues" evidence="8">
    <location>
        <begin position="7"/>
        <end position="18"/>
    </location>
</feature>
<dbReference type="SUPFAM" id="SSF51366">
    <property type="entry name" value="Ribulose-phoshate binding barrel"/>
    <property type="match status" value="1"/>
</dbReference>
<evidence type="ECO:0000256" key="3">
    <source>
        <dbReference type="ARBA" id="ARBA00022605"/>
    </source>
</evidence>
<protein>
    <recommendedName>
        <fullName evidence="2">imidazole glycerol-phosphate synthase</fullName>
        <ecNumber evidence="2">4.3.2.10</ecNumber>
    </recommendedName>
</protein>
<keyword evidence="5" id="KW-0456">Lyase</keyword>
<comment type="similarity">
    <text evidence="7">Belongs to the HisA/HisF family.</text>
</comment>
<dbReference type="InterPro" id="IPR006062">
    <property type="entry name" value="His_biosynth"/>
</dbReference>
<evidence type="ECO:0000256" key="8">
    <source>
        <dbReference type="SAM" id="MobiDB-lite"/>
    </source>
</evidence>
<keyword evidence="3 7" id="KW-0028">Amino-acid biosynthesis</keyword>
<comment type="pathway">
    <text evidence="1">Amino-acid biosynthesis; L-histidine biosynthesis; L-histidine from 5-phospho-alpha-D-ribose 1-diphosphate: step 5/9.</text>
</comment>
<dbReference type="SUPFAM" id="SSF52317">
    <property type="entry name" value="Class I glutamine amidotransferase-like"/>
    <property type="match status" value="1"/>
</dbReference>
<evidence type="ECO:0000256" key="4">
    <source>
        <dbReference type="ARBA" id="ARBA00023102"/>
    </source>
</evidence>
<dbReference type="EC" id="4.3.2.10" evidence="2"/>
<comment type="catalytic activity">
    <reaction evidence="6">
        <text>5-[(5-phospho-1-deoxy-D-ribulos-1-ylimino)methylamino]-1-(5-phospho-beta-D-ribosyl)imidazole-4-carboxamide + L-glutamine = D-erythro-1-(imidazol-4-yl)glycerol 3-phosphate + 5-amino-1-(5-phospho-beta-D-ribosyl)imidazole-4-carboxamide + L-glutamate + H(+)</text>
        <dbReference type="Rhea" id="RHEA:24793"/>
        <dbReference type="ChEBI" id="CHEBI:15378"/>
        <dbReference type="ChEBI" id="CHEBI:29985"/>
        <dbReference type="ChEBI" id="CHEBI:58278"/>
        <dbReference type="ChEBI" id="CHEBI:58359"/>
        <dbReference type="ChEBI" id="CHEBI:58475"/>
        <dbReference type="ChEBI" id="CHEBI:58525"/>
        <dbReference type="EC" id="4.3.2.10"/>
    </reaction>
</comment>
<evidence type="ECO:0000256" key="7">
    <source>
        <dbReference type="RuleBase" id="RU003657"/>
    </source>
</evidence>
<evidence type="ECO:0000313" key="9">
    <source>
        <dbReference type="EMBL" id="KAH0942008.1"/>
    </source>
</evidence>
<dbReference type="Pfam" id="PF00977">
    <property type="entry name" value="His_biosynth"/>
    <property type="match status" value="1"/>
</dbReference>
<keyword evidence="4 7" id="KW-0368">Histidine biosynthesis</keyword>
<dbReference type="InterPro" id="IPR004651">
    <property type="entry name" value="HisF"/>
</dbReference>
<dbReference type="InterPro" id="IPR050064">
    <property type="entry name" value="IGPS_HisA/HisF"/>
</dbReference>
<gene>
    <name evidence="9" type="ORF">HID58_001645</name>
</gene>
<evidence type="ECO:0000256" key="6">
    <source>
        <dbReference type="ARBA" id="ARBA00047838"/>
    </source>
</evidence>
<keyword evidence="10" id="KW-1185">Reference proteome</keyword>
<dbReference type="InterPro" id="IPR029062">
    <property type="entry name" value="Class_I_gatase-like"/>
</dbReference>
<evidence type="ECO:0000256" key="5">
    <source>
        <dbReference type="ARBA" id="ARBA00023239"/>
    </source>
</evidence>
<evidence type="ECO:0000313" key="10">
    <source>
        <dbReference type="Proteomes" id="UP000824890"/>
    </source>
</evidence>
<dbReference type="InterPro" id="IPR013785">
    <property type="entry name" value="Aldolase_TIM"/>
</dbReference>
<dbReference type="InterPro" id="IPR011060">
    <property type="entry name" value="RibuloseP-bd_barrel"/>
</dbReference>
<dbReference type="EMBL" id="JAGKQM010000001">
    <property type="protein sequence ID" value="KAH0942008.1"/>
    <property type="molecule type" value="Genomic_DNA"/>
</dbReference>
<comment type="caution">
    <text evidence="9">The sequence shown here is derived from an EMBL/GenBank/DDBJ whole genome shotgun (WGS) entry which is preliminary data.</text>
</comment>
<dbReference type="PANTHER" id="PTHR21235">
    <property type="entry name" value="IMIDAZOLE GLYCEROL PHOSPHATE SYNTHASE SUBUNIT HISF/H IGP SYNTHASE SUBUNIT HISF/H"/>
    <property type="match status" value="1"/>
</dbReference>
<dbReference type="Gene3D" id="3.40.50.880">
    <property type="match status" value="1"/>
</dbReference>
<organism evidence="9 10">
    <name type="scientific">Brassica napus</name>
    <name type="common">Rape</name>
    <dbReference type="NCBI Taxonomy" id="3708"/>
    <lineage>
        <taxon>Eukaryota</taxon>
        <taxon>Viridiplantae</taxon>
        <taxon>Streptophyta</taxon>
        <taxon>Embryophyta</taxon>
        <taxon>Tracheophyta</taxon>
        <taxon>Spermatophyta</taxon>
        <taxon>Magnoliopsida</taxon>
        <taxon>eudicotyledons</taxon>
        <taxon>Gunneridae</taxon>
        <taxon>Pentapetalae</taxon>
        <taxon>rosids</taxon>
        <taxon>malvids</taxon>
        <taxon>Brassicales</taxon>
        <taxon>Brassicaceae</taxon>
        <taxon>Brassiceae</taxon>
        <taxon>Brassica</taxon>
    </lineage>
</organism>
<dbReference type="Proteomes" id="UP000824890">
    <property type="component" value="Unassembled WGS sequence"/>
</dbReference>
<dbReference type="NCBIfam" id="TIGR00735">
    <property type="entry name" value="hisF"/>
    <property type="match status" value="1"/>
</dbReference>
<proteinExistence type="inferred from homology"/>